<proteinExistence type="predicted"/>
<keyword evidence="3" id="KW-0677">Repeat</keyword>
<evidence type="ECO:0000256" key="3">
    <source>
        <dbReference type="ARBA" id="ARBA00022737"/>
    </source>
</evidence>
<comment type="subcellular location">
    <subcellularLocation>
        <location evidence="1">Nucleus</location>
    </subcellularLocation>
</comment>
<dbReference type="Proteomes" id="UP000316621">
    <property type="component" value="Chromosome 9"/>
</dbReference>
<gene>
    <name evidence="8" type="ORF">C5167_003754</name>
</gene>
<evidence type="ECO:0000256" key="6">
    <source>
        <dbReference type="SAM" id="MobiDB-lite"/>
    </source>
</evidence>
<dbReference type="SUPFAM" id="SSF48371">
    <property type="entry name" value="ARM repeat"/>
    <property type="match status" value="1"/>
</dbReference>
<evidence type="ECO:0000256" key="2">
    <source>
        <dbReference type="ARBA" id="ARBA00022553"/>
    </source>
</evidence>
<keyword evidence="5" id="KW-0539">Nucleus</keyword>
<keyword evidence="2" id="KW-0597">Phosphoprotein</keyword>
<dbReference type="OMA" id="ANVPQIC"/>
<dbReference type="Pfam" id="PF08216">
    <property type="entry name" value="CTNNBL"/>
    <property type="match status" value="1"/>
</dbReference>
<sequence>MEGSGAPDSPFRCIIVPRSRLLLEIPALPEILVLENPEQLQTCFQEFLDDYTRARQNKSSDPRKFADCEGNLIRVLSRFRTFKFEFPEFYSPVLKLPAIQSMISLLEDDECGSLLASYILITFEKLTDPDILIYDQHEEATVFVKSLVKSEALNVFVSTLDKFPGYDDVYFPALQTIAQMIFLHPYVADTAGKHTHLMEWVFKALGAPEWDELKQYVVGLLDTLLMSSKENRLQFGKSGAVTLVVNALTSLESPNEEQEEAPLDYEDEEYLVETLFSCLLFLLECPENIVSFVDAEGVELMIKFIQQEEFGYCYGSAIEALDIAVKVCQSASEKFVKHALAWNTAFPPSMDKIPPSVTHVKEKTEARHISLIASLTGGIAKTEKGILLKKFEEDDFERITWLMELYRGYSEEVEAMANRLEDEEYELCMEKLRYESTVQSIAVILGYLLSEDPTTRNKIENRLTHHNLKKKHVQDFILVYRDSIGNAGESVESAETVMVESTDSLEENSKQGMELDVKENPEKRMELDVKESAKTVMEESTGNAGESAESAKTVMEESTDSLEENSKQGMELDVKENPDKRMELDVKESAKTVMEESTGNAGESVESAKTVMGESTDSLEENPDKRMELDVKENPDKRMVLDV</sequence>
<reference evidence="8 9" key="1">
    <citation type="journal article" date="2018" name="Science">
        <title>The opium poppy genome and morphinan production.</title>
        <authorList>
            <person name="Guo L."/>
            <person name="Winzer T."/>
            <person name="Yang X."/>
            <person name="Li Y."/>
            <person name="Ning Z."/>
            <person name="He Z."/>
            <person name="Teodor R."/>
            <person name="Lu Y."/>
            <person name="Bowser T.A."/>
            <person name="Graham I.A."/>
            <person name="Ye K."/>
        </authorList>
    </citation>
    <scope>NUCLEOTIDE SEQUENCE [LARGE SCALE GENOMIC DNA]</scope>
    <source>
        <strain evidence="9">cv. HN1</strain>
        <tissue evidence="8">Leaves</tissue>
    </source>
</reference>
<evidence type="ECO:0000313" key="9">
    <source>
        <dbReference type="Proteomes" id="UP000316621"/>
    </source>
</evidence>
<dbReference type="PANTHER" id="PTHR14978:SF0">
    <property type="entry name" value="BETA-CATENIN-LIKE PROTEIN 1"/>
    <property type="match status" value="1"/>
</dbReference>
<keyword evidence="4" id="KW-0175">Coiled coil</keyword>
<feature type="non-terminal residue" evidence="8">
    <location>
        <position position="643"/>
    </location>
</feature>
<feature type="domain" description="Beta-catenin-like protein 1 N-terminal" evidence="7">
    <location>
        <begin position="52"/>
        <end position="476"/>
    </location>
</feature>
<dbReference type="AlphaFoldDB" id="A0A4Y7L4G9"/>
<accession>A0A4Y7L4G9</accession>
<dbReference type="InterPro" id="IPR011989">
    <property type="entry name" value="ARM-like"/>
</dbReference>
<organism evidence="8 9">
    <name type="scientific">Papaver somniferum</name>
    <name type="common">Opium poppy</name>
    <dbReference type="NCBI Taxonomy" id="3469"/>
    <lineage>
        <taxon>Eukaryota</taxon>
        <taxon>Viridiplantae</taxon>
        <taxon>Streptophyta</taxon>
        <taxon>Embryophyta</taxon>
        <taxon>Tracheophyta</taxon>
        <taxon>Spermatophyta</taxon>
        <taxon>Magnoliopsida</taxon>
        <taxon>Ranunculales</taxon>
        <taxon>Papaveraceae</taxon>
        <taxon>Papaveroideae</taxon>
        <taxon>Papaver</taxon>
    </lineage>
</organism>
<evidence type="ECO:0000256" key="4">
    <source>
        <dbReference type="ARBA" id="ARBA00023054"/>
    </source>
</evidence>
<dbReference type="STRING" id="3469.A0A4Y7L4G9"/>
<evidence type="ECO:0000256" key="1">
    <source>
        <dbReference type="ARBA" id="ARBA00004123"/>
    </source>
</evidence>
<evidence type="ECO:0000259" key="7">
    <source>
        <dbReference type="Pfam" id="PF08216"/>
    </source>
</evidence>
<dbReference type="InterPro" id="IPR039678">
    <property type="entry name" value="CTNNBL1"/>
</dbReference>
<dbReference type="GO" id="GO:0005681">
    <property type="term" value="C:spliceosomal complex"/>
    <property type="evidence" value="ECO:0007669"/>
    <property type="project" value="TreeGrafter"/>
</dbReference>
<dbReference type="InterPro" id="IPR013180">
    <property type="entry name" value="CTNNBL1_N"/>
</dbReference>
<name>A0A4Y7L4G9_PAPSO</name>
<dbReference type="EMBL" id="CM010723">
    <property type="protein sequence ID" value="RZC79530.1"/>
    <property type="molecule type" value="Genomic_DNA"/>
</dbReference>
<evidence type="ECO:0000256" key="5">
    <source>
        <dbReference type="ARBA" id="ARBA00023242"/>
    </source>
</evidence>
<dbReference type="Gramene" id="RZC79530">
    <property type="protein sequence ID" value="RZC79530"/>
    <property type="gene ID" value="C5167_003754"/>
</dbReference>
<feature type="compositionally biased region" description="Basic and acidic residues" evidence="6">
    <location>
        <begin position="622"/>
        <end position="643"/>
    </location>
</feature>
<feature type="region of interest" description="Disordered" evidence="6">
    <location>
        <begin position="590"/>
        <end position="643"/>
    </location>
</feature>
<dbReference type="InterPro" id="IPR016024">
    <property type="entry name" value="ARM-type_fold"/>
</dbReference>
<dbReference type="Gene3D" id="1.25.10.10">
    <property type="entry name" value="Leucine-rich Repeat Variant"/>
    <property type="match status" value="1"/>
</dbReference>
<dbReference type="PANTHER" id="PTHR14978">
    <property type="entry name" value="BETA-CATENIN-LIKE PROTEIN 1 NUCLEAR ASSOCIATED PROTEIN"/>
    <property type="match status" value="1"/>
</dbReference>
<evidence type="ECO:0000313" key="8">
    <source>
        <dbReference type="EMBL" id="RZC79530.1"/>
    </source>
</evidence>
<feature type="region of interest" description="Disordered" evidence="6">
    <location>
        <begin position="534"/>
        <end position="570"/>
    </location>
</feature>
<protein>
    <recommendedName>
        <fullName evidence="7">Beta-catenin-like protein 1 N-terminal domain-containing protein</fullName>
    </recommendedName>
</protein>
<keyword evidence="9" id="KW-1185">Reference proteome</keyword>